<organism evidence="2 3">
    <name type="scientific">Bacillus cereus</name>
    <dbReference type="NCBI Taxonomy" id="1396"/>
    <lineage>
        <taxon>Bacteria</taxon>
        <taxon>Bacillati</taxon>
        <taxon>Bacillota</taxon>
        <taxon>Bacilli</taxon>
        <taxon>Bacillales</taxon>
        <taxon>Bacillaceae</taxon>
        <taxon>Bacillus</taxon>
        <taxon>Bacillus cereus group</taxon>
    </lineage>
</organism>
<dbReference type="Proteomes" id="UP000219922">
    <property type="component" value="Unassembled WGS sequence"/>
</dbReference>
<keyword evidence="1" id="KW-1133">Transmembrane helix</keyword>
<sequence length="89" mass="10146">MTTFLYILLVLCINACLLYALHLTGLLAIYLTVICILFGIYLILRVALFILDKGYKGGYDRLKFQSTVIKALIALFLTVIALLTYKKYF</sequence>
<evidence type="ECO:0000313" key="3">
    <source>
        <dbReference type="Proteomes" id="UP000219922"/>
    </source>
</evidence>
<evidence type="ECO:0000313" key="2">
    <source>
        <dbReference type="EMBL" id="PDZ93906.1"/>
    </source>
</evidence>
<proteinExistence type="predicted"/>
<accession>A0A9X6XV39</accession>
<keyword evidence="1" id="KW-0472">Membrane</keyword>
<feature type="transmembrane region" description="Helical" evidence="1">
    <location>
        <begin position="68"/>
        <end position="85"/>
    </location>
</feature>
<gene>
    <name evidence="2" type="ORF">CON36_36705</name>
</gene>
<feature type="transmembrane region" description="Helical" evidence="1">
    <location>
        <begin position="28"/>
        <end position="48"/>
    </location>
</feature>
<keyword evidence="1" id="KW-0812">Transmembrane</keyword>
<dbReference type="EMBL" id="NVMX01000327">
    <property type="protein sequence ID" value="PDZ93906.1"/>
    <property type="molecule type" value="Genomic_DNA"/>
</dbReference>
<dbReference type="AlphaFoldDB" id="A0A9X6XV39"/>
<protein>
    <submittedName>
        <fullName evidence="2">Uncharacterized protein</fullName>
    </submittedName>
</protein>
<reference evidence="2 3" key="1">
    <citation type="submission" date="2017-09" db="EMBL/GenBank/DDBJ databases">
        <title>Large-scale bioinformatics analysis of Bacillus genomes uncovers conserved roles of natural products in bacterial physiology.</title>
        <authorList>
            <consortium name="Agbiome Team Llc"/>
            <person name="Bleich R.M."/>
            <person name="Grubbs K.J."/>
            <person name="Santa Maria K.C."/>
            <person name="Allen S.E."/>
            <person name="Farag S."/>
            <person name="Shank E.A."/>
            <person name="Bowers A."/>
        </authorList>
    </citation>
    <scope>NUCLEOTIDE SEQUENCE [LARGE SCALE GENOMIC DNA]</scope>
    <source>
        <strain evidence="2 3">AFS092789</strain>
    </source>
</reference>
<name>A0A9X6XV39_BACCE</name>
<evidence type="ECO:0000256" key="1">
    <source>
        <dbReference type="SAM" id="Phobius"/>
    </source>
</evidence>
<comment type="caution">
    <text evidence="2">The sequence shown here is derived from an EMBL/GenBank/DDBJ whole genome shotgun (WGS) entry which is preliminary data.</text>
</comment>